<feature type="transmembrane region" description="Helical" evidence="1">
    <location>
        <begin position="26"/>
        <end position="48"/>
    </location>
</feature>
<dbReference type="Proteomes" id="UP001596422">
    <property type="component" value="Unassembled WGS sequence"/>
</dbReference>
<keyword evidence="1" id="KW-1133">Transmembrane helix</keyword>
<proteinExistence type="predicted"/>
<dbReference type="RefSeq" id="WP_379909297.1">
    <property type="nucleotide sequence ID" value="NZ_JBHSWE010000001.1"/>
</dbReference>
<gene>
    <name evidence="2" type="ORF">ACFQDL_12470</name>
</gene>
<evidence type="ECO:0000313" key="2">
    <source>
        <dbReference type="EMBL" id="MFC6670793.1"/>
    </source>
</evidence>
<accession>A0ABW2A055</accession>
<organism evidence="2 3">
    <name type="scientific">Marinobacterium aestuariivivens</name>
    <dbReference type="NCBI Taxonomy" id="1698799"/>
    <lineage>
        <taxon>Bacteria</taxon>
        <taxon>Pseudomonadati</taxon>
        <taxon>Pseudomonadota</taxon>
        <taxon>Gammaproteobacteria</taxon>
        <taxon>Oceanospirillales</taxon>
        <taxon>Oceanospirillaceae</taxon>
        <taxon>Marinobacterium</taxon>
    </lineage>
</organism>
<name>A0ABW2A055_9GAMM</name>
<evidence type="ECO:0008006" key="4">
    <source>
        <dbReference type="Google" id="ProtNLM"/>
    </source>
</evidence>
<keyword evidence="1" id="KW-0472">Membrane</keyword>
<reference evidence="3" key="1">
    <citation type="journal article" date="2019" name="Int. J. Syst. Evol. Microbiol.">
        <title>The Global Catalogue of Microorganisms (GCM) 10K type strain sequencing project: providing services to taxonomists for standard genome sequencing and annotation.</title>
        <authorList>
            <consortium name="The Broad Institute Genomics Platform"/>
            <consortium name="The Broad Institute Genome Sequencing Center for Infectious Disease"/>
            <person name="Wu L."/>
            <person name="Ma J."/>
        </authorList>
    </citation>
    <scope>NUCLEOTIDE SEQUENCE [LARGE SCALE GENOMIC DNA]</scope>
    <source>
        <strain evidence="3">NBRC 111756</strain>
    </source>
</reference>
<feature type="transmembrane region" description="Helical" evidence="1">
    <location>
        <begin position="269"/>
        <end position="290"/>
    </location>
</feature>
<protein>
    <recommendedName>
        <fullName evidence="4">Type II secretion system protein GspF domain-containing protein</fullName>
    </recommendedName>
</protein>
<evidence type="ECO:0000313" key="3">
    <source>
        <dbReference type="Proteomes" id="UP001596422"/>
    </source>
</evidence>
<feature type="transmembrane region" description="Helical" evidence="1">
    <location>
        <begin position="302"/>
        <end position="330"/>
    </location>
</feature>
<sequence length="467" mass="52352">MLEPNWPANKDWQRGQSRPEQVNLRFYMTAGFTLAYLCIMVVLNLYQWPAIDAELNRFIASGFTRLDPLLMLPAMLFIGLLGLPRLGREYLRWRRERGLVLQIDPVPAAPDGQLGGSLIIPLSLPASVPLRVTLHCMRRVVTRGKNASMRDELLWQAPAPVRRQRSIKGTRIEFCAELSPEQPGTSFDGGHRKVWWAVRVEVPESNLDATFPVPVRAGAAKKRSSYRFSEQERSSALEAVREPVQSWRASEAPEGVCVDYPAGRSSKAAWILLLIGLAFTAVFVFMGYSIREELGSPRISYFALMVQGMILFGFGLFGPALLAGGLYLLLNRLTLRANAQELVATRTLFGLSRQRRLPLDEVEGMAKRIIGRVGQGVDSELEYAIDAYLKDGQRLRLGDGIRGQSEAEQLLELLHRTTGIHCRADPSAYRMRRRPSPAWVKGLPVVFRLIGMLVFGLTIAAFVIDFF</sequence>
<dbReference type="EMBL" id="JBHSWE010000001">
    <property type="protein sequence ID" value="MFC6670793.1"/>
    <property type="molecule type" value="Genomic_DNA"/>
</dbReference>
<keyword evidence="3" id="KW-1185">Reference proteome</keyword>
<feature type="transmembrane region" description="Helical" evidence="1">
    <location>
        <begin position="68"/>
        <end position="87"/>
    </location>
</feature>
<keyword evidence="1" id="KW-0812">Transmembrane</keyword>
<evidence type="ECO:0000256" key="1">
    <source>
        <dbReference type="SAM" id="Phobius"/>
    </source>
</evidence>
<comment type="caution">
    <text evidence="2">The sequence shown here is derived from an EMBL/GenBank/DDBJ whole genome shotgun (WGS) entry which is preliminary data.</text>
</comment>
<feature type="transmembrane region" description="Helical" evidence="1">
    <location>
        <begin position="438"/>
        <end position="464"/>
    </location>
</feature>